<proteinExistence type="predicted"/>
<accession>A0A8J4YC74</accession>
<name>A0A8J4YC74_CHIOP</name>
<evidence type="ECO:0000313" key="3">
    <source>
        <dbReference type="Proteomes" id="UP000770661"/>
    </source>
</evidence>
<sequence>MPTSPSQGVSCQLNESIASLSSLGSTRSLKEEEQEARMKELERELKGITGDKVNLQSQLMVVKAKEGEHRAKISELEHLLAKLDETVNLLEGNKHSTEACEDMYKAKLECLETQLESARSALTQEKEKARKQAEDLKQVCEAACHDLDDLA</sequence>
<comment type="caution">
    <text evidence="2">The sequence shown here is derived from an EMBL/GenBank/DDBJ whole genome shotgun (WGS) entry which is preliminary data.</text>
</comment>
<evidence type="ECO:0000313" key="2">
    <source>
        <dbReference type="EMBL" id="KAG0718655.1"/>
    </source>
</evidence>
<protein>
    <submittedName>
        <fullName evidence="2">Uncharacterized protein</fullName>
    </submittedName>
</protein>
<dbReference type="AlphaFoldDB" id="A0A8J4YC74"/>
<feature type="coiled-coil region" evidence="1">
    <location>
        <begin position="31"/>
        <end position="146"/>
    </location>
</feature>
<dbReference type="Proteomes" id="UP000770661">
    <property type="component" value="Unassembled WGS sequence"/>
</dbReference>
<gene>
    <name evidence="2" type="ORF">GWK47_052009</name>
</gene>
<keyword evidence="3" id="KW-1185">Reference proteome</keyword>
<keyword evidence="1" id="KW-0175">Coiled coil</keyword>
<evidence type="ECO:0000256" key="1">
    <source>
        <dbReference type="SAM" id="Coils"/>
    </source>
</evidence>
<organism evidence="2 3">
    <name type="scientific">Chionoecetes opilio</name>
    <name type="common">Atlantic snow crab</name>
    <name type="synonym">Cancer opilio</name>
    <dbReference type="NCBI Taxonomy" id="41210"/>
    <lineage>
        <taxon>Eukaryota</taxon>
        <taxon>Metazoa</taxon>
        <taxon>Ecdysozoa</taxon>
        <taxon>Arthropoda</taxon>
        <taxon>Crustacea</taxon>
        <taxon>Multicrustacea</taxon>
        <taxon>Malacostraca</taxon>
        <taxon>Eumalacostraca</taxon>
        <taxon>Eucarida</taxon>
        <taxon>Decapoda</taxon>
        <taxon>Pleocyemata</taxon>
        <taxon>Brachyura</taxon>
        <taxon>Eubrachyura</taxon>
        <taxon>Majoidea</taxon>
        <taxon>Majidae</taxon>
        <taxon>Chionoecetes</taxon>
    </lineage>
</organism>
<dbReference type="EMBL" id="JACEEZ010015694">
    <property type="protein sequence ID" value="KAG0718655.1"/>
    <property type="molecule type" value="Genomic_DNA"/>
</dbReference>
<reference evidence="2" key="1">
    <citation type="submission" date="2020-07" db="EMBL/GenBank/DDBJ databases">
        <title>The High-quality genome of the commercially important snow crab, Chionoecetes opilio.</title>
        <authorList>
            <person name="Jeong J.-H."/>
            <person name="Ryu S."/>
        </authorList>
    </citation>
    <scope>NUCLEOTIDE SEQUENCE</scope>
    <source>
        <strain evidence="2">MADBK_172401_WGS</strain>
        <tissue evidence="2">Digestive gland</tissue>
    </source>
</reference>